<feature type="region of interest" description="Disordered" evidence="1">
    <location>
        <begin position="579"/>
        <end position="608"/>
    </location>
</feature>
<evidence type="ECO:0000313" key="4">
    <source>
        <dbReference type="Proteomes" id="UP000429552"/>
    </source>
</evidence>
<gene>
    <name evidence="3" type="primary">cas8c</name>
    <name evidence="2" type="ORF">Sliba_62110</name>
    <name evidence="3" type="ORF">STRLI_006243</name>
</gene>
<dbReference type="NCBIfam" id="TIGR01863">
    <property type="entry name" value="cas_Csd1"/>
    <property type="match status" value="1"/>
</dbReference>
<dbReference type="Proteomes" id="UP000429552">
    <property type="component" value="Unassembled WGS sequence"/>
</dbReference>
<dbReference type="EMBL" id="BLIP01000002">
    <property type="protein sequence ID" value="GFE25758.1"/>
    <property type="molecule type" value="Genomic_DNA"/>
</dbReference>
<evidence type="ECO:0000313" key="5">
    <source>
        <dbReference type="Proteomes" id="UP001210609"/>
    </source>
</evidence>
<feature type="compositionally biased region" description="Acidic residues" evidence="1">
    <location>
        <begin position="593"/>
        <end position="608"/>
    </location>
</feature>
<dbReference type="AlphaFoldDB" id="A0A640TQF7"/>
<name>A0A640TQF7_STRNI</name>
<proteinExistence type="predicted"/>
<dbReference type="InterPro" id="IPR010144">
    <property type="entry name" value="CRISPR-assoc_prot_Csd1-typ"/>
</dbReference>
<evidence type="ECO:0000256" key="1">
    <source>
        <dbReference type="SAM" id="MobiDB-lite"/>
    </source>
</evidence>
<accession>A0A640TQF7</accession>
<keyword evidence="5" id="KW-1185">Reference proteome</keyword>
<evidence type="ECO:0000313" key="3">
    <source>
        <dbReference type="EMBL" id="WAU00030.1"/>
    </source>
</evidence>
<protein>
    <submittedName>
        <fullName evidence="3">Type I-C CRISPR-associated protein Cas8c/Csd1</fullName>
    </submittedName>
</protein>
<dbReference type="RefSeq" id="WP_159489955.1">
    <property type="nucleotide sequence ID" value="NZ_BLIP01000002.1"/>
</dbReference>
<dbReference type="EMBL" id="CP114202">
    <property type="protein sequence ID" value="WAU00030.1"/>
    <property type="molecule type" value="Genomic_DNA"/>
</dbReference>
<dbReference type="Proteomes" id="UP001210609">
    <property type="component" value="Chromosome"/>
</dbReference>
<sequence>MLLHALVEHADRRKDSDTVPLYYQRRQAHWMLNIPSAPGGGPQLIDLRPGKGEERRMITAPYTGRSGSAPKPLLLADNATFTLGMAKRDKGTQRPSEDPKEIDKATARHTAYIQLLTEWTEAHPQLPEVQAVARWSQQPHMSIPDTMVDSEIIGIAVDGSFVHDLPEARTWWAARVKENKSGGGEDGICLVCGHPNILLRTLPTPIKGIPNSGMNTQLVCINQPAHFRAGVKQLGATPICEPCGTKAATALNMLLADPDHHSRAGDAVITWWTVNPETDTKMWTLDDPDPAEVAQLVNGLNHPNQSRTALASIDGDAFYAVTLRVNTNRVIVSDWITIPVPTLHQRLGTWFADQQTWDGWTNTDHDFPIWRLAMAAARWDKRKNKYVDTTIPKNLPADLTKAALRGAPSPAYLLATLMQRIRADHHIDRPRIALLRLTLTRSPATRHRELCMPRLNTESTEPGYVCGRIMAMLEAIQRKAMPKVNATITDKYLSTAVVSPRAALTRLRLGARPHLRTISRKSEPAAAAMEKRLREAFDLLDSLPAHLNAEQQALFVLGYEHQKAHSARAAAEAIKARKEGKELAAEQTADALPDAEAEGDEMPDNALF</sequence>
<reference evidence="3 5" key="2">
    <citation type="submission" date="2022-12" db="EMBL/GenBank/DDBJ databases">
        <authorList>
            <person name="Ruckert C."/>
            <person name="Busche T."/>
            <person name="Kalinowski J."/>
            <person name="Wittmann C."/>
        </authorList>
    </citation>
    <scope>NUCLEOTIDE SEQUENCE [LARGE SCALE GENOMIC DNA]</scope>
    <source>
        <strain evidence="3 5">DSM 40555</strain>
    </source>
</reference>
<evidence type="ECO:0000313" key="2">
    <source>
        <dbReference type="EMBL" id="GFE25758.1"/>
    </source>
</evidence>
<reference evidence="2 4" key="1">
    <citation type="submission" date="2019-12" db="EMBL/GenBank/DDBJ databases">
        <title>Whole genome shotgun sequence of Streptomyces libani subsp. libani NBRC 13452.</title>
        <authorList>
            <person name="Ichikawa N."/>
            <person name="Kimura A."/>
            <person name="Kitahashi Y."/>
            <person name="Komaki H."/>
            <person name="Tamura T."/>
        </authorList>
    </citation>
    <scope>NUCLEOTIDE SEQUENCE [LARGE SCALE GENOMIC DNA]</scope>
    <source>
        <strain evidence="2 4">NBRC 13452</strain>
    </source>
</reference>
<organism evidence="2 4">
    <name type="scientific">Streptomyces nigrescens</name>
    <dbReference type="NCBI Taxonomy" id="1920"/>
    <lineage>
        <taxon>Bacteria</taxon>
        <taxon>Bacillati</taxon>
        <taxon>Actinomycetota</taxon>
        <taxon>Actinomycetes</taxon>
        <taxon>Kitasatosporales</taxon>
        <taxon>Streptomycetaceae</taxon>
        <taxon>Streptomyces</taxon>
    </lineage>
</organism>
<dbReference type="Pfam" id="PF09709">
    <property type="entry name" value="Cas_Csd1"/>
    <property type="match status" value="1"/>
</dbReference>